<dbReference type="EMBL" id="LXQA010408022">
    <property type="protein sequence ID" value="MCI49874.1"/>
    <property type="molecule type" value="Genomic_DNA"/>
</dbReference>
<dbReference type="Proteomes" id="UP000265520">
    <property type="component" value="Unassembled WGS sequence"/>
</dbReference>
<sequence>AAVSFLPLTDFS</sequence>
<organism evidence="1 2">
    <name type="scientific">Trifolium medium</name>
    <dbReference type="NCBI Taxonomy" id="97028"/>
    <lineage>
        <taxon>Eukaryota</taxon>
        <taxon>Viridiplantae</taxon>
        <taxon>Streptophyta</taxon>
        <taxon>Embryophyta</taxon>
        <taxon>Tracheophyta</taxon>
        <taxon>Spermatophyta</taxon>
        <taxon>Magnoliopsida</taxon>
        <taxon>eudicotyledons</taxon>
        <taxon>Gunneridae</taxon>
        <taxon>Pentapetalae</taxon>
        <taxon>rosids</taxon>
        <taxon>fabids</taxon>
        <taxon>Fabales</taxon>
        <taxon>Fabaceae</taxon>
        <taxon>Papilionoideae</taxon>
        <taxon>50 kb inversion clade</taxon>
        <taxon>NPAAA clade</taxon>
        <taxon>Hologalegina</taxon>
        <taxon>IRL clade</taxon>
        <taxon>Trifolieae</taxon>
        <taxon>Trifolium</taxon>
    </lineage>
</organism>
<protein>
    <submittedName>
        <fullName evidence="1">Uncharacterized protein</fullName>
    </submittedName>
</protein>
<comment type="caution">
    <text evidence="1">The sequence shown here is derived from an EMBL/GenBank/DDBJ whole genome shotgun (WGS) entry which is preliminary data.</text>
</comment>
<evidence type="ECO:0000313" key="2">
    <source>
        <dbReference type="Proteomes" id="UP000265520"/>
    </source>
</evidence>
<proteinExistence type="predicted"/>
<name>A0A392SNV6_9FABA</name>
<feature type="non-terminal residue" evidence="1">
    <location>
        <position position="1"/>
    </location>
</feature>
<accession>A0A392SNV6</accession>
<reference evidence="1 2" key="1">
    <citation type="journal article" date="2018" name="Front. Plant Sci.">
        <title>Red Clover (Trifolium pratense) and Zigzag Clover (T. medium) - A Picture of Genomic Similarities and Differences.</title>
        <authorList>
            <person name="Dluhosova J."/>
            <person name="Istvanek J."/>
            <person name="Nedelnik J."/>
            <person name="Repkova J."/>
        </authorList>
    </citation>
    <scope>NUCLEOTIDE SEQUENCE [LARGE SCALE GENOMIC DNA]</scope>
    <source>
        <strain evidence="2">cv. 10/8</strain>
        <tissue evidence="1">Leaf</tissue>
    </source>
</reference>
<evidence type="ECO:0000313" key="1">
    <source>
        <dbReference type="EMBL" id="MCI49874.1"/>
    </source>
</evidence>
<keyword evidence="2" id="KW-1185">Reference proteome</keyword>